<gene>
    <name evidence="2" type="ORF">JYB87_11870</name>
</gene>
<organism evidence="2 3">
    <name type="scientific">Shewanella avicenniae</name>
    <dbReference type="NCBI Taxonomy" id="2814294"/>
    <lineage>
        <taxon>Bacteria</taxon>
        <taxon>Pseudomonadati</taxon>
        <taxon>Pseudomonadota</taxon>
        <taxon>Gammaproteobacteria</taxon>
        <taxon>Alteromonadales</taxon>
        <taxon>Shewanellaceae</taxon>
        <taxon>Shewanella</taxon>
    </lineage>
</organism>
<name>A0ABX7QMI2_9GAMM</name>
<keyword evidence="3" id="KW-1185">Reference proteome</keyword>
<dbReference type="Proteomes" id="UP000662770">
    <property type="component" value="Chromosome"/>
</dbReference>
<feature type="coiled-coil region" evidence="1">
    <location>
        <begin position="210"/>
        <end position="244"/>
    </location>
</feature>
<sequence>MKQLHIFKTGRHTAANGQTLDFNEDILQDAAASYDPQLHEAPIVIGHPRDNAPAYGWIKSLSFSDGNISAEPHQVNADFEEMVQKGLFKKISASWYLPDSPNNPKQGTLYLRHVGFLGAQPPAIKGLNAVEFSEADKTIEFEESLRDGFNLQDISRVFKRLRDFLIDKYSRDEADDIIPDYIIEELKDSGQAKIDTATQDITTDPSNFNESENMNELEEAKSRIAALEAENDTLKSQIASFSEQAKARRKAEIETKVDALIAAGKVPAANRAQTIAFAETIDTNDTIEFAEGDNKKKGADAYLASLEQLAGVDFNEHSRERNEGKRSMTSHELAQKAVEYQEAQRKAGNLVTIDEAVNHINNQLAE</sequence>
<evidence type="ECO:0000313" key="3">
    <source>
        <dbReference type="Proteomes" id="UP000662770"/>
    </source>
</evidence>
<protein>
    <recommendedName>
        <fullName evidence="4">Peptidase</fullName>
    </recommendedName>
</protein>
<proteinExistence type="predicted"/>
<reference evidence="2 3" key="1">
    <citation type="submission" date="2021-03" db="EMBL/GenBank/DDBJ databases">
        <title>Novel species identification of genus Shewanella.</title>
        <authorList>
            <person name="Liu G."/>
            <person name="Zhang Q."/>
        </authorList>
    </citation>
    <scope>NUCLEOTIDE SEQUENCE [LARGE SCALE GENOMIC DNA]</scope>
    <source>
        <strain evidence="2 3">FJAT-51800</strain>
    </source>
</reference>
<evidence type="ECO:0000256" key="1">
    <source>
        <dbReference type="SAM" id="Coils"/>
    </source>
</evidence>
<keyword evidence="1" id="KW-0175">Coiled coil</keyword>
<accession>A0ABX7QMI2</accession>
<dbReference type="RefSeq" id="WP_207353708.1">
    <property type="nucleotide sequence ID" value="NZ_CP071503.1"/>
</dbReference>
<dbReference type="EMBL" id="CP071503">
    <property type="protein sequence ID" value="QSX32464.1"/>
    <property type="molecule type" value="Genomic_DNA"/>
</dbReference>
<evidence type="ECO:0008006" key="4">
    <source>
        <dbReference type="Google" id="ProtNLM"/>
    </source>
</evidence>
<evidence type="ECO:0000313" key="2">
    <source>
        <dbReference type="EMBL" id="QSX32464.1"/>
    </source>
</evidence>